<comment type="caution">
    <text evidence="1">The sequence shown here is derived from an EMBL/GenBank/DDBJ whole genome shotgun (WGS) entry which is preliminary data.</text>
</comment>
<gene>
    <name evidence="1" type="ORF">MENTE1834_LOCUS27162</name>
</gene>
<dbReference type="EMBL" id="CAVMJV010000040">
    <property type="protein sequence ID" value="CAK5080012.1"/>
    <property type="molecule type" value="Genomic_DNA"/>
</dbReference>
<reference evidence="1" key="1">
    <citation type="submission" date="2023-11" db="EMBL/GenBank/DDBJ databases">
        <authorList>
            <person name="Poullet M."/>
        </authorList>
    </citation>
    <scope>NUCLEOTIDE SEQUENCE</scope>
    <source>
        <strain evidence="1">E1834</strain>
    </source>
</reference>
<keyword evidence="2" id="KW-1185">Reference proteome</keyword>
<organism evidence="1 2">
    <name type="scientific">Meloidogyne enterolobii</name>
    <name type="common">Root-knot nematode worm</name>
    <name type="synonym">Meloidogyne mayaguensis</name>
    <dbReference type="NCBI Taxonomy" id="390850"/>
    <lineage>
        <taxon>Eukaryota</taxon>
        <taxon>Metazoa</taxon>
        <taxon>Ecdysozoa</taxon>
        <taxon>Nematoda</taxon>
        <taxon>Chromadorea</taxon>
        <taxon>Rhabditida</taxon>
        <taxon>Tylenchina</taxon>
        <taxon>Tylenchomorpha</taxon>
        <taxon>Tylenchoidea</taxon>
        <taxon>Meloidogynidae</taxon>
        <taxon>Meloidogyninae</taxon>
        <taxon>Meloidogyne</taxon>
    </lineage>
</organism>
<evidence type="ECO:0000313" key="2">
    <source>
        <dbReference type="Proteomes" id="UP001497535"/>
    </source>
</evidence>
<name>A0ACB0ZLQ3_MELEN</name>
<protein>
    <submittedName>
        <fullName evidence="1">Uncharacterized protein</fullName>
    </submittedName>
</protein>
<evidence type="ECO:0000313" key="1">
    <source>
        <dbReference type="EMBL" id="CAK5080012.1"/>
    </source>
</evidence>
<sequence length="68" mass="7839">MFIISTIFIQKKFFLQSSFVPFQISLFNVLCFEHFVAPASSDLFRILTLTKRVVLSSSQICKIFTNLS</sequence>
<dbReference type="Proteomes" id="UP001497535">
    <property type="component" value="Unassembled WGS sequence"/>
</dbReference>
<proteinExistence type="predicted"/>
<accession>A0ACB0ZLQ3</accession>